<dbReference type="AlphaFoldDB" id="A0A3S1B457"/>
<feature type="domain" description="Phosphatidylinositol-specific phospholipase C X" evidence="1">
    <location>
        <begin position="19"/>
        <end position="187"/>
    </location>
</feature>
<reference evidence="2 3" key="1">
    <citation type="submission" date="2019-01" db="EMBL/GenBank/DDBJ databases">
        <title>A draft genome assembly of the solar-powered sea slug Elysia chlorotica.</title>
        <authorList>
            <person name="Cai H."/>
            <person name="Li Q."/>
            <person name="Fang X."/>
            <person name="Li J."/>
            <person name="Curtis N.E."/>
            <person name="Altenburger A."/>
            <person name="Shibata T."/>
            <person name="Feng M."/>
            <person name="Maeda T."/>
            <person name="Schwartz J.A."/>
            <person name="Shigenobu S."/>
            <person name="Lundholm N."/>
            <person name="Nishiyama T."/>
            <person name="Yang H."/>
            <person name="Hasebe M."/>
            <person name="Li S."/>
            <person name="Pierce S.K."/>
            <person name="Wang J."/>
        </authorList>
    </citation>
    <scope>NUCLEOTIDE SEQUENCE [LARGE SCALE GENOMIC DNA]</scope>
    <source>
        <strain evidence="2">EC2010</strain>
        <tissue evidence="2">Whole organism of an adult</tissue>
    </source>
</reference>
<accession>A0A3S1B457</accession>
<dbReference type="InterPro" id="IPR017946">
    <property type="entry name" value="PLC-like_Pdiesterase_TIM-brl"/>
</dbReference>
<evidence type="ECO:0000313" key="2">
    <source>
        <dbReference type="EMBL" id="RUS75617.1"/>
    </source>
</evidence>
<dbReference type="PANTHER" id="PTHR13593">
    <property type="match status" value="1"/>
</dbReference>
<dbReference type="EMBL" id="RQTK01000724">
    <property type="protein sequence ID" value="RUS75617.1"/>
    <property type="molecule type" value="Genomic_DNA"/>
</dbReference>
<gene>
    <name evidence="2" type="ORF">EGW08_016610</name>
</gene>
<dbReference type="STRING" id="188477.A0A3S1B457"/>
<organism evidence="2 3">
    <name type="scientific">Elysia chlorotica</name>
    <name type="common">Eastern emerald elysia</name>
    <name type="synonym">Sea slug</name>
    <dbReference type="NCBI Taxonomy" id="188477"/>
    <lineage>
        <taxon>Eukaryota</taxon>
        <taxon>Metazoa</taxon>
        <taxon>Spiralia</taxon>
        <taxon>Lophotrochozoa</taxon>
        <taxon>Mollusca</taxon>
        <taxon>Gastropoda</taxon>
        <taxon>Heterobranchia</taxon>
        <taxon>Euthyneura</taxon>
        <taxon>Panpulmonata</taxon>
        <taxon>Sacoglossa</taxon>
        <taxon>Placobranchoidea</taxon>
        <taxon>Plakobranchidae</taxon>
        <taxon>Elysia</taxon>
    </lineage>
</organism>
<dbReference type="InterPro" id="IPR042158">
    <property type="entry name" value="PLCXD1/2/3"/>
</dbReference>
<dbReference type="InterPro" id="IPR051057">
    <property type="entry name" value="PI-PLC_domain"/>
</dbReference>
<evidence type="ECO:0000313" key="3">
    <source>
        <dbReference type="Proteomes" id="UP000271974"/>
    </source>
</evidence>
<dbReference type="PROSITE" id="PS50007">
    <property type="entry name" value="PIPLC_X_DOMAIN"/>
    <property type="match status" value="1"/>
</dbReference>
<comment type="caution">
    <text evidence="2">The sequence shown here is derived from an EMBL/GenBank/DDBJ whole genome shotgun (WGS) entry which is preliminary data.</text>
</comment>
<dbReference type="GO" id="GO:0006629">
    <property type="term" value="P:lipid metabolic process"/>
    <property type="evidence" value="ECO:0007669"/>
    <property type="project" value="InterPro"/>
</dbReference>
<name>A0A3S1B457_ELYCH</name>
<sequence>MVSPSTADWMGNLPERLRQLPLSQINIPGSHDTGSFRLDINGPVAPDASTAVRLISCLPGVKKIMKDWGITQSLDFKQQLEAGVRYFDLRVARNSNDQKLYLVHTLYGPMIEEVLTTVDTFLTEHSGEAILLDFNHFYSMEDEDHKFLLARLLSVFGARLCDVHYAVADMTLEKMASHGKQVIVFYQGEFSAPEKWTVATRASIRSPWPNTTDPAECLEYLKNTFARPWASDFIVCQGVLTPTVGTILADLCGSLHKLNSKLSPLLLPWLSGTTLRLNVVISDFVDEADFIGTVLQRNGEDQSNQQLIHG</sequence>
<protein>
    <recommendedName>
        <fullName evidence="1">Phosphatidylinositol-specific phospholipase C X domain-containing protein</fullName>
    </recommendedName>
</protein>
<dbReference type="Gene3D" id="3.20.20.190">
    <property type="entry name" value="Phosphatidylinositol (PI) phosphodiesterase"/>
    <property type="match status" value="1"/>
</dbReference>
<keyword evidence="3" id="KW-1185">Reference proteome</keyword>
<proteinExistence type="predicted"/>
<dbReference type="OrthoDB" id="1046782at2759"/>
<dbReference type="PANTHER" id="PTHR13593:SF113">
    <property type="entry name" value="SI:DKEY-266F7.9"/>
    <property type="match status" value="1"/>
</dbReference>
<dbReference type="CDD" id="cd08616">
    <property type="entry name" value="PI-PLCXD1c"/>
    <property type="match status" value="1"/>
</dbReference>
<dbReference type="InterPro" id="IPR000909">
    <property type="entry name" value="PLipase_C_PInositol-sp_X_dom"/>
</dbReference>
<dbReference type="SUPFAM" id="SSF51695">
    <property type="entry name" value="PLC-like phosphodiesterases"/>
    <property type="match status" value="1"/>
</dbReference>
<dbReference type="Proteomes" id="UP000271974">
    <property type="component" value="Unassembled WGS sequence"/>
</dbReference>
<dbReference type="SMART" id="SM00148">
    <property type="entry name" value="PLCXc"/>
    <property type="match status" value="1"/>
</dbReference>
<evidence type="ECO:0000259" key="1">
    <source>
        <dbReference type="SMART" id="SM00148"/>
    </source>
</evidence>
<dbReference type="GO" id="GO:0008081">
    <property type="term" value="F:phosphoric diester hydrolase activity"/>
    <property type="evidence" value="ECO:0007669"/>
    <property type="project" value="InterPro"/>
</dbReference>